<organism evidence="2 3">
    <name type="scientific">Fusobacterium pseudoperiodonticum</name>
    <dbReference type="NCBI Taxonomy" id="2663009"/>
    <lineage>
        <taxon>Bacteria</taxon>
        <taxon>Fusobacteriati</taxon>
        <taxon>Fusobacteriota</taxon>
        <taxon>Fusobacteriia</taxon>
        <taxon>Fusobacteriales</taxon>
        <taxon>Fusobacteriaceae</taxon>
        <taxon>Fusobacterium</taxon>
    </lineage>
</organism>
<dbReference type="AlphaFoldDB" id="A0AAD0F2T2"/>
<sequence length="33" mass="3552">MAKISVIGSGGWGIALTILLHKNGHELTVWSFD</sequence>
<dbReference type="GO" id="GO:0051287">
    <property type="term" value="F:NAD binding"/>
    <property type="evidence" value="ECO:0007669"/>
    <property type="project" value="InterPro"/>
</dbReference>
<dbReference type="EMBL" id="CP024700">
    <property type="protein sequence ID" value="ATV62722.1"/>
    <property type="molecule type" value="Genomic_DNA"/>
</dbReference>
<dbReference type="Gene3D" id="3.40.50.720">
    <property type="entry name" value="NAD(P)-binding Rossmann-like Domain"/>
    <property type="match status" value="1"/>
</dbReference>
<dbReference type="SUPFAM" id="SSF51735">
    <property type="entry name" value="NAD(P)-binding Rossmann-fold domains"/>
    <property type="match status" value="1"/>
</dbReference>
<dbReference type="InterPro" id="IPR011128">
    <property type="entry name" value="G3P_DH_NAD-dep_N"/>
</dbReference>
<feature type="domain" description="Glycerol-3-phosphate dehydrogenase NAD-dependent N-terminal" evidence="1">
    <location>
        <begin position="3"/>
        <end position="33"/>
    </location>
</feature>
<dbReference type="Pfam" id="PF01210">
    <property type="entry name" value="NAD_Gly3P_dh_N"/>
    <property type="match status" value="1"/>
</dbReference>
<evidence type="ECO:0000259" key="1">
    <source>
        <dbReference type="Pfam" id="PF01210"/>
    </source>
</evidence>
<dbReference type="InterPro" id="IPR036291">
    <property type="entry name" value="NAD(P)-bd_dom_sf"/>
</dbReference>
<accession>A0AAD0F2T2</accession>
<dbReference type="GO" id="GO:0016616">
    <property type="term" value="F:oxidoreductase activity, acting on the CH-OH group of donors, NAD or NADP as acceptor"/>
    <property type="evidence" value="ECO:0007669"/>
    <property type="project" value="InterPro"/>
</dbReference>
<reference evidence="2 3" key="1">
    <citation type="submission" date="2017-11" db="EMBL/GenBank/DDBJ databases">
        <title>Genome sequencing of Fusobacterium periodonticum KCOM 1263.</title>
        <authorList>
            <person name="Kook J.-K."/>
            <person name="Park S.-N."/>
            <person name="Lim Y.K."/>
        </authorList>
    </citation>
    <scope>NUCLEOTIDE SEQUENCE [LARGE SCALE GENOMIC DNA]</scope>
    <source>
        <strain evidence="2 3">KCOM 1263</strain>
    </source>
</reference>
<dbReference type="Proteomes" id="UP000228552">
    <property type="component" value="Chromosome"/>
</dbReference>
<protein>
    <recommendedName>
        <fullName evidence="1">Glycerol-3-phosphate dehydrogenase NAD-dependent N-terminal domain-containing protein</fullName>
    </recommendedName>
</protein>
<evidence type="ECO:0000313" key="2">
    <source>
        <dbReference type="EMBL" id="ATV62722.1"/>
    </source>
</evidence>
<proteinExistence type="predicted"/>
<gene>
    <name evidence="2" type="ORF">CTM74_13345</name>
</gene>
<evidence type="ECO:0000313" key="3">
    <source>
        <dbReference type="Proteomes" id="UP000228552"/>
    </source>
</evidence>
<name>A0AAD0F2T2_9FUSO</name>
<dbReference type="GO" id="GO:0046168">
    <property type="term" value="P:glycerol-3-phosphate catabolic process"/>
    <property type="evidence" value="ECO:0007669"/>
    <property type="project" value="InterPro"/>
</dbReference>
<keyword evidence="3" id="KW-1185">Reference proteome</keyword>